<dbReference type="PANTHER" id="PTHR43162">
    <property type="match status" value="1"/>
</dbReference>
<dbReference type="SUPFAM" id="SSF51735">
    <property type="entry name" value="NAD(P)-binding Rossmann-fold domains"/>
    <property type="match status" value="1"/>
</dbReference>
<dbReference type="KEGG" id="tfa:BW733_14730"/>
<dbReference type="RefSeq" id="WP_202970221.1">
    <property type="nucleotide sequence ID" value="NZ_CP019607.1"/>
</dbReference>
<evidence type="ECO:0000313" key="2">
    <source>
        <dbReference type="Proteomes" id="UP000188235"/>
    </source>
</evidence>
<dbReference type="AlphaFoldDB" id="A0A1Q2D0V3"/>
<protein>
    <recommendedName>
        <fullName evidence="3">NmrA-like domain-containing protein</fullName>
    </recommendedName>
</protein>
<dbReference type="InterPro" id="IPR036291">
    <property type="entry name" value="NAD(P)-bd_dom_sf"/>
</dbReference>
<reference evidence="1 2" key="1">
    <citation type="journal article" date="2008" name="Int. J. Syst. Evol. Microbiol.">
        <title>Tessaracoccus flavescens sp. nov., isolated from marine sediment.</title>
        <authorList>
            <person name="Lee D.W."/>
            <person name="Lee S.D."/>
        </authorList>
    </citation>
    <scope>NUCLEOTIDE SEQUENCE [LARGE SCALE GENOMIC DNA]</scope>
    <source>
        <strain evidence="1 2">SST-39T</strain>
    </source>
</reference>
<dbReference type="EMBL" id="CP019607">
    <property type="protein sequence ID" value="AQP51891.1"/>
    <property type="molecule type" value="Genomic_DNA"/>
</dbReference>
<evidence type="ECO:0000313" key="1">
    <source>
        <dbReference type="EMBL" id="AQP51891.1"/>
    </source>
</evidence>
<sequence>MPWVAPRDIAEVAAGLLLNRDWSGRTVRAVHGPVDLSWSRVAEILSSVLRREIRAERIGDDELLAGYLQAGMPRGLAEAVLAMSTGLREGFTPERPRTVASTTETTFAAWAQDELVGA</sequence>
<dbReference type="STRING" id="399497.BW733_14730"/>
<name>A0A1Q2D0V3_9ACTN</name>
<dbReference type="Gene3D" id="3.40.50.720">
    <property type="entry name" value="NAD(P)-binding Rossmann-like Domain"/>
    <property type="match status" value="1"/>
</dbReference>
<keyword evidence="2" id="KW-1185">Reference proteome</keyword>
<dbReference type="InterPro" id="IPR051604">
    <property type="entry name" value="Ergot_Alk_Oxidoreductase"/>
</dbReference>
<gene>
    <name evidence="1" type="ORF">BW733_14730</name>
</gene>
<organism evidence="1 2">
    <name type="scientific">Tessaracoccus flavescens</name>
    <dbReference type="NCBI Taxonomy" id="399497"/>
    <lineage>
        <taxon>Bacteria</taxon>
        <taxon>Bacillati</taxon>
        <taxon>Actinomycetota</taxon>
        <taxon>Actinomycetes</taxon>
        <taxon>Propionibacteriales</taxon>
        <taxon>Propionibacteriaceae</taxon>
        <taxon>Tessaracoccus</taxon>
    </lineage>
</organism>
<proteinExistence type="predicted"/>
<evidence type="ECO:0008006" key="3">
    <source>
        <dbReference type="Google" id="ProtNLM"/>
    </source>
</evidence>
<dbReference type="PANTHER" id="PTHR43162:SF1">
    <property type="entry name" value="PRESTALK A DIFFERENTIATION PROTEIN A"/>
    <property type="match status" value="1"/>
</dbReference>
<accession>A0A1Q2D0V3</accession>
<dbReference type="Proteomes" id="UP000188235">
    <property type="component" value="Chromosome"/>
</dbReference>
<dbReference type="Gene3D" id="3.90.25.10">
    <property type="entry name" value="UDP-galactose 4-epimerase, domain 1"/>
    <property type="match status" value="1"/>
</dbReference>